<sequence>MANSAPRTPTIGGSSQLDRIEAQLGRIETRLERADPLLAQLPGLLATFGNTIDDIAGRDGEVNFDLRLRRALAVIVKLGDPGLLEALERLLEPETMAVLADAGAQLPSAAADPGEARGVFGLVGVLREPEVQRATSFLIHFARRLGRTLDARDSNSPGAVTEREEAQS</sequence>
<evidence type="ECO:0008006" key="3">
    <source>
        <dbReference type="Google" id="ProtNLM"/>
    </source>
</evidence>
<gene>
    <name evidence="1" type="ORF">ENSA5_27220</name>
</gene>
<reference evidence="1 2" key="1">
    <citation type="submission" date="2018-03" db="EMBL/GenBank/DDBJ databases">
        <title>Draft Genome Sequences of the Obligatory Marine Myxobacteria Enhygromyxa salina SWB005.</title>
        <authorList>
            <person name="Poehlein A."/>
            <person name="Moghaddam J.A."/>
            <person name="Harms H."/>
            <person name="Alanjari M."/>
            <person name="Koenig G.M."/>
            <person name="Daniel R."/>
            <person name="Schaeberle T.F."/>
        </authorList>
    </citation>
    <scope>NUCLEOTIDE SEQUENCE [LARGE SCALE GENOMIC DNA]</scope>
    <source>
        <strain evidence="1 2">SWB005</strain>
    </source>
</reference>
<comment type="caution">
    <text evidence="1">The sequence shown here is derived from an EMBL/GenBank/DDBJ whole genome shotgun (WGS) entry which is preliminary data.</text>
</comment>
<name>A0A2S9Y7F5_9BACT</name>
<accession>A0A2S9Y7F5</accession>
<evidence type="ECO:0000313" key="2">
    <source>
        <dbReference type="Proteomes" id="UP000237968"/>
    </source>
</evidence>
<evidence type="ECO:0000313" key="1">
    <source>
        <dbReference type="EMBL" id="PRQ01040.1"/>
    </source>
</evidence>
<proteinExistence type="predicted"/>
<protein>
    <recommendedName>
        <fullName evidence="3">DUF1641 domain-containing protein</fullName>
    </recommendedName>
</protein>
<dbReference type="EMBL" id="PVNK01000136">
    <property type="protein sequence ID" value="PRQ01040.1"/>
    <property type="molecule type" value="Genomic_DNA"/>
</dbReference>
<dbReference type="Pfam" id="PF07849">
    <property type="entry name" value="DUF1641"/>
    <property type="match status" value="1"/>
</dbReference>
<organism evidence="1 2">
    <name type="scientific">Enhygromyxa salina</name>
    <dbReference type="NCBI Taxonomy" id="215803"/>
    <lineage>
        <taxon>Bacteria</taxon>
        <taxon>Pseudomonadati</taxon>
        <taxon>Myxococcota</taxon>
        <taxon>Polyangia</taxon>
        <taxon>Nannocystales</taxon>
        <taxon>Nannocystaceae</taxon>
        <taxon>Enhygromyxa</taxon>
    </lineage>
</organism>
<keyword evidence="2" id="KW-1185">Reference proteome</keyword>
<dbReference type="Proteomes" id="UP000237968">
    <property type="component" value="Unassembled WGS sequence"/>
</dbReference>
<dbReference type="RefSeq" id="WP_106392108.1">
    <property type="nucleotide sequence ID" value="NZ_PVNK01000136.1"/>
</dbReference>
<dbReference type="OrthoDB" id="285411at2"/>
<dbReference type="AlphaFoldDB" id="A0A2S9Y7F5"/>
<dbReference type="InterPro" id="IPR012440">
    <property type="entry name" value="DUF1641"/>
</dbReference>